<organism evidence="1 2">
    <name type="scientific">Saccharothrix violaceirubra</name>
    <dbReference type="NCBI Taxonomy" id="413306"/>
    <lineage>
        <taxon>Bacteria</taxon>
        <taxon>Bacillati</taxon>
        <taxon>Actinomycetota</taxon>
        <taxon>Actinomycetes</taxon>
        <taxon>Pseudonocardiales</taxon>
        <taxon>Pseudonocardiaceae</taxon>
        <taxon>Saccharothrix</taxon>
    </lineage>
</organism>
<dbReference type="AlphaFoldDB" id="A0A7W7SZN4"/>
<evidence type="ECO:0000313" key="2">
    <source>
        <dbReference type="Proteomes" id="UP000542674"/>
    </source>
</evidence>
<dbReference type="Proteomes" id="UP000542674">
    <property type="component" value="Unassembled WGS sequence"/>
</dbReference>
<dbReference type="EMBL" id="JACHJS010000001">
    <property type="protein sequence ID" value="MBB4963775.1"/>
    <property type="molecule type" value="Genomic_DNA"/>
</dbReference>
<accession>A0A7W7SZN4</accession>
<keyword evidence="2" id="KW-1185">Reference proteome</keyword>
<comment type="caution">
    <text evidence="1">The sequence shown here is derived from an EMBL/GenBank/DDBJ whole genome shotgun (WGS) entry which is preliminary data.</text>
</comment>
<protein>
    <submittedName>
        <fullName evidence="1">Uncharacterized protein</fullName>
    </submittedName>
</protein>
<name>A0A7W7SZN4_9PSEU</name>
<gene>
    <name evidence="1" type="ORF">F4559_001134</name>
</gene>
<reference evidence="1 2" key="1">
    <citation type="submission" date="2020-08" db="EMBL/GenBank/DDBJ databases">
        <title>Sequencing the genomes of 1000 actinobacteria strains.</title>
        <authorList>
            <person name="Klenk H.-P."/>
        </authorList>
    </citation>
    <scope>NUCLEOTIDE SEQUENCE [LARGE SCALE GENOMIC DNA]</scope>
    <source>
        <strain evidence="1 2">DSM 45084</strain>
    </source>
</reference>
<dbReference type="RefSeq" id="WP_184666521.1">
    <property type="nucleotide sequence ID" value="NZ_BAABAI010000034.1"/>
</dbReference>
<sequence length="66" mass="6871">MWKGPIEFSVTPEAGGDVRLRISDAGGQWATISLTNAEASAIGGGLTSVAEQSARQHAESVRDTLD</sequence>
<evidence type="ECO:0000313" key="1">
    <source>
        <dbReference type="EMBL" id="MBB4963775.1"/>
    </source>
</evidence>
<proteinExistence type="predicted"/>